<proteinExistence type="predicted"/>
<keyword evidence="4" id="KW-0812">Transmembrane</keyword>
<dbReference type="InterPro" id="IPR044240">
    <property type="entry name" value="STR4-like"/>
</dbReference>
<accession>A0AAV9C8E7</accession>
<evidence type="ECO:0000256" key="2">
    <source>
        <dbReference type="ARBA" id="ARBA00022528"/>
    </source>
</evidence>
<evidence type="ECO:0000256" key="6">
    <source>
        <dbReference type="ARBA" id="ARBA00022989"/>
    </source>
</evidence>
<dbReference type="InterPro" id="IPR036873">
    <property type="entry name" value="Rhodanese-like_dom_sf"/>
</dbReference>
<dbReference type="Gene3D" id="3.40.250.10">
    <property type="entry name" value="Rhodanese-like domain"/>
    <property type="match status" value="1"/>
</dbReference>
<dbReference type="SUPFAM" id="SSF52821">
    <property type="entry name" value="Rhodanese/Cell cycle control phosphatase"/>
    <property type="match status" value="1"/>
</dbReference>
<evidence type="ECO:0000256" key="8">
    <source>
        <dbReference type="ARBA" id="ARBA00058574"/>
    </source>
</evidence>
<comment type="function">
    <text evidence="8">Rhodanese domain-containing protein required for anchoring ferredoxin--NADP reductase to the thylakoid membranes and sustaining efficient linear electron flow (LEF).</text>
</comment>
<gene>
    <name evidence="12" type="ORF">QJS10_CPB20g02048</name>
</gene>
<reference evidence="12" key="1">
    <citation type="journal article" date="2023" name="Nat. Commun.">
        <title>Diploid and tetraploid genomes of Acorus and the evolution of monocots.</title>
        <authorList>
            <person name="Ma L."/>
            <person name="Liu K.W."/>
            <person name="Li Z."/>
            <person name="Hsiao Y.Y."/>
            <person name="Qi Y."/>
            <person name="Fu T."/>
            <person name="Tang G.D."/>
            <person name="Zhang D."/>
            <person name="Sun W.H."/>
            <person name="Liu D.K."/>
            <person name="Li Y."/>
            <person name="Chen G.Z."/>
            <person name="Liu X.D."/>
            <person name="Liao X.Y."/>
            <person name="Jiang Y.T."/>
            <person name="Yu X."/>
            <person name="Hao Y."/>
            <person name="Huang J."/>
            <person name="Zhao X.W."/>
            <person name="Ke S."/>
            <person name="Chen Y.Y."/>
            <person name="Wu W.L."/>
            <person name="Hsu J.L."/>
            <person name="Lin Y.F."/>
            <person name="Huang M.D."/>
            <person name="Li C.Y."/>
            <person name="Huang L."/>
            <person name="Wang Z.W."/>
            <person name="Zhao X."/>
            <person name="Zhong W.Y."/>
            <person name="Peng D.H."/>
            <person name="Ahmad S."/>
            <person name="Lan S."/>
            <person name="Zhang J.S."/>
            <person name="Tsai W.C."/>
            <person name="Van de Peer Y."/>
            <person name="Liu Z.J."/>
        </authorList>
    </citation>
    <scope>NUCLEOTIDE SEQUENCE</scope>
    <source>
        <strain evidence="12">CP</strain>
    </source>
</reference>
<organism evidence="12 13">
    <name type="scientific">Acorus calamus</name>
    <name type="common">Sweet flag</name>
    <dbReference type="NCBI Taxonomy" id="4465"/>
    <lineage>
        <taxon>Eukaryota</taxon>
        <taxon>Viridiplantae</taxon>
        <taxon>Streptophyta</taxon>
        <taxon>Embryophyta</taxon>
        <taxon>Tracheophyta</taxon>
        <taxon>Spermatophyta</taxon>
        <taxon>Magnoliopsida</taxon>
        <taxon>Liliopsida</taxon>
        <taxon>Acoraceae</taxon>
        <taxon>Acorus</taxon>
    </lineage>
</organism>
<dbReference type="FunFam" id="3.40.250.10:FF:000044">
    <property type="entry name" value="Rhodanese-like domain-containing protein 4, chloroplastic"/>
    <property type="match status" value="1"/>
</dbReference>
<evidence type="ECO:0000256" key="11">
    <source>
        <dbReference type="SAM" id="MobiDB-lite"/>
    </source>
</evidence>
<evidence type="ECO:0000256" key="4">
    <source>
        <dbReference type="ARBA" id="ARBA00022692"/>
    </source>
</evidence>
<evidence type="ECO:0000313" key="12">
    <source>
        <dbReference type="EMBL" id="KAK1284859.1"/>
    </source>
</evidence>
<dbReference type="EMBL" id="JAUJYO010000020">
    <property type="protein sequence ID" value="KAK1284859.1"/>
    <property type="molecule type" value="Genomic_DNA"/>
</dbReference>
<dbReference type="AlphaFoldDB" id="A0AAV9C8E7"/>
<comment type="subcellular location">
    <subcellularLocation>
        <location evidence="1">Plastid</location>
        <location evidence="1">Chloroplast thylakoid membrane</location>
        <topology evidence="1">Multi-pass membrane protein</topology>
    </subcellularLocation>
</comment>
<feature type="compositionally biased region" description="Low complexity" evidence="11">
    <location>
        <begin position="378"/>
        <end position="393"/>
    </location>
</feature>
<evidence type="ECO:0000256" key="1">
    <source>
        <dbReference type="ARBA" id="ARBA00004454"/>
    </source>
</evidence>
<keyword evidence="2" id="KW-0150">Chloroplast</keyword>
<protein>
    <recommendedName>
        <fullName evidence="10">Protein THYLAKOID RHODANESE-LIKE, chloroplastic</fullName>
    </recommendedName>
</protein>
<evidence type="ECO:0000256" key="9">
    <source>
        <dbReference type="ARBA" id="ARBA00064364"/>
    </source>
</evidence>
<keyword evidence="6" id="KW-1133">Transmembrane helix</keyword>
<dbReference type="Proteomes" id="UP001180020">
    <property type="component" value="Unassembled WGS sequence"/>
</dbReference>
<dbReference type="PANTHER" id="PTHR47377">
    <property type="entry name" value="RHODANESE-LIKE DOMAIN-CONTAINING PROTEIN 4, CHLOROPLASTIC"/>
    <property type="match status" value="1"/>
</dbReference>
<reference evidence="12" key="2">
    <citation type="submission" date="2023-06" db="EMBL/GenBank/DDBJ databases">
        <authorList>
            <person name="Ma L."/>
            <person name="Liu K.-W."/>
            <person name="Li Z."/>
            <person name="Hsiao Y.-Y."/>
            <person name="Qi Y."/>
            <person name="Fu T."/>
            <person name="Tang G."/>
            <person name="Zhang D."/>
            <person name="Sun W.-H."/>
            <person name="Liu D.-K."/>
            <person name="Li Y."/>
            <person name="Chen G.-Z."/>
            <person name="Liu X.-D."/>
            <person name="Liao X.-Y."/>
            <person name="Jiang Y.-T."/>
            <person name="Yu X."/>
            <person name="Hao Y."/>
            <person name="Huang J."/>
            <person name="Zhao X.-W."/>
            <person name="Ke S."/>
            <person name="Chen Y.-Y."/>
            <person name="Wu W.-L."/>
            <person name="Hsu J.-L."/>
            <person name="Lin Y.-F."/>
            <person name="Huang M.-D."/>
            <person name="Li C.-Y."/>
            <person name="Huang L."/>
            <person name="Wang Z.-W."/>
            <person name="Zhao X."/>
            <person name="Zhong W.-Y."/>
            <person name="Peng D.-H."/>
            <person name="Ahmad S."/>
            <person name="Lan S."/>
            <person name="Zhang J.-S."/>
            <person name="Tsai W.-C."/>
            <person name="Van De Peer Y."/>
            <person name="Liu Z.-J."/>
        </authorList>
    </citation>
    <scope>NUCLEOTIDE SEQUENCE</scope>
    <source>
        <strain evidence="12">CP</strain>
        <tissue evidence="12">Leaves</tissue>
    </source>
</reference>
<comment type="subunit">
    <text evidence="9">Component of high molecular weight thylakoid LFNRs-containing protein complexes containing LIR1, LFNR1, LFNR2, TIC62 and TROL proteins.</text>
</comment>
<keyword evidence="13" id="KW-1185">Reference proteome</keyword>
<sequence length="447" mass="47093">MEVLNATGLKPLTVHRPTISIDRKTTPKKLFSFKFPKPTIPNAVSTLSVSLSRALVLLSSVAGATAAKALTYEEALNQSMSSSSVFGGSDGFDIGGFIDGLVRFGSENPPVIAGGAAVVALPLILGQIFKNPKPYGVESAKSAYAKISEDPMAQLLDIREGKEFKESGSPDIRGLKKKAVSIAYRGDDKVGFLKKLELKFKDPGSTTLFIIDKFDGNSELVAELVTANGFKAAFAIKGGAEGTRGWKNSGLPWLSPKKGLSFDVSELKDALSGALGESTDGLPATLGLAAVTGLGVLAFSEIETVLQLLGSAALIQFVTKKLLFAESRKVTLQQVDEFLNTKVAPKELVDELKMIGKAILPAPTNAKASLPAPAEAISDTTPTTTDSSPVVSTETKVEAVAESPQEINSVPKPEIKTESPPATSRPLSPYPYYADFKPPSSPSPSQP</sequence>
<dbReference type="PANTHER" id="PTHR47377:SF1">
    <property type="entry name" value="RHODANESE-LIKE DOMAIN-CONTAINING PROTEIN 4, CHLOROPLASTIC"/>
    <property type="match status" value="1"/>
</dbReference>
<keyword evidence="3" id="KW-0934">Plastid</keyword>
<keyword evidence="7" id="KW-0472">Membrane</keyword>
<evidence type="ECO:0000256" key="3">
    <source>
        <dbReference type="ARBA" id="ARBA00022640"/>
    </source>
</evidence>
<evidence type="ECO:0000256" key="10">
    <source>
        <dbReference type="ARBA" id="ARBA00070712"/>
    </source>
</evidence>
<name>A0AAV9C8E7_ACOCL</name>
<evidence type="ECO:0000256" key="5">
    <source>
        <dbReference type="ARBA" id="ARBA00022946"/>
    </source>
</evidence>
<feature type="region of interest" description="Disordered" evidence="11">
    <location>
        <begin position="369"/>
        <end position="447"/>
    </location>
</feature>
<dbReference type="GO" id="GO:0009535">
    <property type="term" value="C:chloroplast thylakoid membrane"/>
    <property type="evidence" value="ECO:0007669"/>
    <property type="project" value="UniProtKB-SubCell"/>
</dbReference>
<evidence type="ECO:0000256" key="7">
    <source>
        <dbReference type="ARBA" id="ARBA00023136"/>
    </source>
</evidence>
<comment type="caution">
    <text evidence="12">The sequence shown here is derived from an EMBL/GenBank/DDBJ whole genome shotgun (WGS) entry which is preliminary data.</text>
</comment>
<evidence type="ECO:0000313" key="13">
    <source>
        <dbReference type="Proteomes" id="UP001180020"/>
    </source>
</evidence>
<keyword evidence="5" id="KW-0809">Transit peptide</keyword>